<name>A0ABM7NRB3_9VIRU</name>
<evidence type="ECO:0000313" key="4">
    <source>
        <dbReference type="Proteomes" id="UP001321479"/>
    </source>
</evidence>
<evidence type="ECO:0000259" key="2">
    <source>
        <dbReference type="PROSITE" id="PS51750"/>
    </source>
</evidence>
<evidence type="ECO:0000313" key="3">
    <source>
        <dbReference type="EMBL" id="BCS82702.1"/>
    </source>
</evidence>
<dbReference type="Proteomes" id="UP001321479">
    <property type="component" value="Segment"/>
</dbReference>
<feature type="coiled-coil region" evidence="1">
    <location>
        <begin position="420"/>
        <end position="447"/>
    </location>
</feature>
<organism evidence="3 4">
    <name type="scientific">Cotonvirus japonicus</name>
    <dbReference type="NCBI Taxonomy" id="2811091"/>
    <lineage>
        <taxon>Viruses</taxon>
        <taxon>Varidnaviria</taxon>
        <taxon>Bamfordvirae</taxon>
        <taxon>Nucleocytoviricota</taxon>
        <taxon>Megaviricetes</taxon>
        <taxon>Imitervirales</taxon>
        <taxon>Mimiviridae</taxon>
        <taxon>Megamimivirinae</taxon>
        <taxon>Cotonvirus</taxon>
        <taxon>Cotonvirus japonicum</taxon>
    </lineage>
</organism>
<dbReference type="PROSITE" id="PS51750">
    <property type="entry name" value="BRO_N"/>
    <property type="match status" value="1"/>
</dbReference>
<proteinExistence type="predicted"/>
<dbReference type="RefSeq" id="YP_010841310.1">
    <property type="nucleotide sequence ID" value="NC_079139.1"/>
</dbReference>
<dbReference type="EMBL" id="AP024483">
    <property type="protein sequence ID" value="BCS82702.1"/>
    <property type="molecule type" value="Genomic_DNA"/>
</dbReference>
<feature type="domain" description="Bro-N" evidence="2">
    <location>
        <begin position="120"/>
        <end position="229"/>
    </location>
</feature>
<dbReference type="InterPro" id="IPR003497">
    <property type="entry name" value="BRO_N_domain"/>
</dbReference>
<sequence length="447" mass="52264">MIFNKYDMAINIDIITIKKSNYYLVDDLIVNCPIFFKKCRNGREMLSKNNVNKKYFVYAANKNGKWTITDGSSKKCDKVLLLQSWVEKNIPEFSNDVKYDIEMAPDIIDLEDNEKFQDDEGNIVEIEVRGDRDFDKCYFLVKDVANGFGLKRLHNVLIDDKQGGYIIKSHYMYFNCEVDSSNVKKTIKKELFLTYTGILRVLFTSRNKTTEKFITWATKTLFTIQMGTKTQKNELIADIMGVSPEAVKAVFSKSASTLPCIYLFTIGTVKNLRKTLDLDDDYHDNDCVYRFGTTKELSRRTAEHTSSYNKLKGADVKLKIFNFIDVQYIFKAETELKLFMTTLNMNIKYENHKELVIIPKNKLKLVEKQYNYIGNNYIGHIKELIDKIKEKDSLIKDKDHELKDKDHELKDKDHEMELFKSKVENKLLKKELEIVKLQSKLNKINLK</sequence>
<dbReference type="GeneID" id="80557907"/>
<accession>A0ABM7NRB3</accession>
<reference evidence="3 4" key="1">
    <citation type="submission" date="2021-02" db="EMBL/GenBank/DDBJ databases">
        <title>Cotonvirus japonicus, which uses Golgi apparatus of host cells for its virion factory, phylogenetically links tailed tupanvirus and icosahedral mimivirus.</title>
        <authorList>
            <person name="Takahashi H."/>
            <person name="Fukaya S."/>
            <person name="Song C."/>
            <person name="Murata K."/>
            <person name="Takemura M."/>
        </authorList>
    </citation>
    <scope>NUCLEOTIDE SEQUENCE [LARGE SCALE GENOMIC DNA]</scope>
</reference>
<keyword evidence="4" id="KW-1185">Reference proteome</keyword>
<keyword evidence="1" id="KW-0175">Coiled coil</keyword>
<protein>
    <recommendedName>
        <fullName evidence="2">Bro-N domain-containing protein</fullName>
    </recommendedName>
</protein>
<evidence type="ECO:0000256" key="1">
    <source>
        <dbReference type="SAM" id="Coils"/>
    </source>
</evidence>